<dbReference type="STRING" id="470453.B0680_09030"/>
<dbReference type="InterPro" id="IPR000182">
    <property type="entry name" value="GNAT_dom"/>
</dbReference>
<keyword evidence="2" id="KW-0963">Cytoplasm</keyword>
<dbReference type="InterPro" id="IPR006464">
    <property type="entry name" value="AcTrfase_RimI/Ard1"/>
</dbReference>
<dbReference type="NCBIfam" id="TIGR01575">
    <property type="entry name" value="rimI"/>
    <property type="match status" value="1"/>
</dbReference>
<dbReference type="CDD" id="cd04301">
    <property type="entry name" value="NAT_SF"/>
    <property type="match status" value="1"/>
</dbReference>
<organism evidence="6 7">
    <name type="scientific">Moraxella pluranimalium</name>
    <dbReference type="NCBI Taxonomy" id="470453"/>
    <lineage>
        <taxon>Bacteria</taxon>
        <taxon>Pseudomonadati</taxon>
        <taxon>Pseudomonadota</taxon>
        <taxon>Gammaproteobacteria</taxon>
        <taxon>Moraxellales</taxon>
        <taxon>Moraxellaceae</taxon>
        <taxon>Moraxella</taxon>
    </lineage>
</organism>
<dbReference type="PANTHER" id="PTHR43420:SF12">
    <property type="entry name" value="N-ACETYLTRANSFERASE DOMAIN-CONTAINING PROTEIN"/>
    <property type="match status" value="1"/>
</dbReference>
<dbReference type="InterPro" id="IPR016181">
    <property type="entry name" value="Acyl_CoA_acyltransferase"/>
</dbReference>
<dbReference type="PANTHER" id="PTHR43420">
    <property type="entry name" value="ACETYLTRANSFERASE"/>
    <property type="match status" value="1"/>
</dbReference>
<evidence type="ECO:0000256" key="4">
    <source>
        <dbReference type="ARBA" id="ARBA00023315"/>
    </source>
</evidence>
<comment type="caution">
    <text evidence="6">The sequence shown here is derived from an EMBL/GenBank/DDBJ whole genome shotgun (WGS) entry which is preliminary data.</text>
</comment>
<evidence type="ECO:0000256" key="1">
    <source>
        <dbReference type="ARBA" id="ARBA00005395"/>
    </source>
</evidence>
<dbReference type="AlphaFoldDB" id="A0A1T0CKQ7"/>
<keyword evidence="7" id="KW-1185">Reference proteome</keyword>
<protein>
    <submittedName>
        <fullName evidence="6">Ribosomal-protein-alanine N-acetyltransferase</fullName>
    </submittedName>
</protein>
<dbReference type="PROSITE" id="PS51186">
    <property type="entry name" value="GNAT"/>
    <property type="match status" value="1"/>
</dbReference>
<dbReference type="Proteomes" id="UP000189800">
    <property type="component" value="Unassembled WGS sequence"/>
</dbReference>
<dbReference type="GO" id="GO:0008080">
    <property type="term" value="F:N-acetyltransferase activity"/>
    <property type="evidence" value="ECO:0007669"/>
    <property type="project" value="InterPro"/>
</dbReference>
<dbReference type="RefSeq" id="WP_228143789.1">
    <property type="nucleotide sequence ID" value="NZ_MUYU01000025.1"/>
</dbReference>
<dbReference type="Gene3D" id="3.40.630.30">
    <property type="match status" value="1"/>
</dbReference>
<dbReference type="SUPFAM" id="SSF55729">
    <property type="entry name" value="Acyl-CoA N-acyltransferases (Nat)"/>
    <property type="match status" value="1"/>
</dbReference>
<name>A0A1T0CKQ7_9GAMM</name>
<dbReference type="InterPro" id="IPR050680">
    <property type="entry name" value="YpeA/RimI_acetyltransf"/>
</dbReference>
<evidence type="ECO:0000256" key="2">
    <source>
        <dbReference type="ARBA" id="ARBA00022490"/>
    </source>
</evidence>
<keyword evidence="3 6" id="KW-0808">Transferase</keyword>
<reference evidence="6 7" key="1">
    <citation type="submission" date="2017-02" db="EMBL/GenBank/DDBJ databases">
        <title>Draft genome sequence of Moraxella pluranimalium CCUG 54913T type strain.</title>
        <authorList>
            <person name="Salva-Serra F."/>
            <person name="Engstrom-Jakobsson H."/>
            <person name="Thorell K."/>
            <person name="Jaen-Luchoro D."/>
            <person name="Gonzales-Siles L."/>
            <person name="Karlsson R."/>
            <person name="Yazdan S."/>
            <person name="Boulund F."/>
            <person name="Johnning A."/>
            <person name="Engstrand L."/>
            <person name="Kristiansson E."/>
            <person name="Moore E."/>
        </authorList>
    </citation>
    <scope>NUCLEOTIDE SEQUENCE [LARGE SCALE GENOMIC DNA]</scope>
    <source>
        <strain evidence="6 7">CCUG 54913</strain>
    </source>
</reference>
<evidence type="ECO:0000259" key="5">
    <source>
        <dbReference type="PROSITE" id="PS51186"/>
    </source>
</evidence>
<dbReference type="Pfam" id="PF00583">
    <property type="entry name" value="Acetyltransf_1"/>
    <property type="match status" value="1"/>
</dbReference>
<evidence type="ECO:0000313" key="7">
    <source>
        <dbReference type="Proteomes" id="UP000189800"/>
    </source>
</evidence>
<keyword evidence="4" id="KW-0012">Acyltransferase</keyword>
<feature type="domain" description="N-acetyltransferase" evidence="5">
    <location>
        <begin position="15"/>
        <end position="165"/>
    </location>
</feature>
<gene>
    <name evidence="6" type="ORF">B0680_09030</name>
</gene>
<dbReference type="EMBL" id="MUYU01000025">
    <property type="protein sequence ID" value="OOS22946.1"/>
    <property type="molecule type" value="Genomic_DNA"/>
</dbReference>
<evidence type="ECO:0000313" key="6">
    <source>
        <dbReference type="EMBL" id="OOS22946.1"/>
    </source>
</evidence>
<proteinExistence type="inferred from homology"/>
<sequence length="177" mass="19533">MSIMIINLAKGNIDADKRACQTRWLDEVAKLERVLLPDDAWEVDEICSSLGQFGAGLMLAVDGTDTQIIKGYCIYQIVFETAEIHRIGTHPSYARQGVAASLITALVDEMQHQHSDNLLLEVRADNAPAISLYQKMGFEAIDVRKGYYQTATGCCDAIIMQKQVAPSHANSMSIQND</sequence>
<evidence type="ECO:0000256" key="3">
    <source>
        <dbReference type="ARBA" id="ARBA00022679"/>
    </source>
</evidence>
<accession>A0A1T0CKQ7</accession>
<comment type="similarity">
    <text evidence="1">Belongs to the acetyltransferase family. RimI subfamily.</text>
</comment>